<sequence length="250" mass="26753">MSLVVKSLIGIAEAMATMVLVTVCGLLLRGDLDVARIKFPIVEDSGVQEGSTSSVIMSSSTAKSATGTTRRRRTPKSSAPSGRSVSPRTAAWLSTPPRLTANGTHIFDHRNAIEESKERLAHPQRRVSTPSPMPAKQKRELEALNNVIPVTNRDTGEAVDLKFLEELTEQCNVFQPSREHAFSESDLNPNILKFSTPPPKGSSRRNSTGVGDVGGSAGRRPRPSLMKRLASGGAQGSSAMKAKLKKAVGK</sequence>
<evidence type="ECO:0000313" key="4">
    <source>
        <dbReference type="Proteomes" id="UP001165082"/>
    </source>
</evidence>
<organism evidence="3 4">
    <name type="scientific">Triparma retinervis</name>
    <dbReference type="NCBI Taxonomy" id="2557542"/>
    <lineage>
        <taxon>Eukaryota</taxon>
        <taxon>Sar</taxon>
        <taxon>Stramenopiles</taxon>
        <taxon>Ochrophyta</taxon>
        <taxon>Bolidophyceae</taxon>
        <taxon>Parmales</taxon>
        <taxon>Triparmaceae</taxon>
        <taxon>Triparma</taxon>
    </lineage>
</organism>
<evidence type="ECO:0000256" key="1">
    <source>
        <dbReference type="SAM" id="MobiDB-lite"/>
    </source>
</evidence>
<gene>
    <name evidence="3" type="ORF">TrRE_jg12208</name>
</gene>
<keyword evidence="2" id="KW-0472">Membrane</keyword>
<accession>A0A9W7G6L0</accession>
<proteinExistence type="predicted"/>
<feature type="compositionally biased region" description="Low complexity" evidence="1">
    <location>
        <begin position="51"/>
        <end position="68"/>
    </location>
</feature>
<evidence type="ECO:0000256" key="2">
    <source>
        <dbReference type="SAM" id="Phobius"/>
    </source>
</evidence>
<evidence type="ECO:0000313" key="3">
    <source>
        <dbReference type="EMBL" id="GMI37519.1"/>
    </source>
</evidence>
<feature type="region of interest" description="Disordered" evidence="1">
    <location>
        <begin position="50"/>
        <end position="103"/>
    </location>
</feature>
<feature type="transmembrane region" description="Helical" evidence="2">
    <location>
        <begin position="6"/>
        <end position="28"/>
    </location>
</feature>
<reference evidence="3" key="1">
    <citation type="submission" date="2022-07" db="EMBL/GenBank/DDBJ databases">
        <title>Genome analysis of Parmales, a sister group of diatoms, reveals the evolutionary specialization of diatoms from phago-mixotrophs to photoautotrophs.</title>
        <authorList>
            <person name="Ban H."/>
            <person name="Sato S."/>
            <person name="Yoshikawa S."/>
            <person name="Kazumasa Y."/>
            <person name="Nakamura Y."/>
            <person name="Ichinomiya M."/>
            <person name="Saitoh K."/>
            <person name="Sato N."/>
            <person name="Blanc-Mathieu R."/>
            <person name="Endo H."/>
            <person name="Kuwata A."/>
            <person name="Ogata H."/>
        </authorList>
    </citation>
    <scope>NUCLEOTIDE SEQUENCE</scope>
</reference>
<dbReference type="EMBL" id="BRXZ01007980">
    <property type="protein sequence ID" value="GMI37519.1"/>
    <property type="molecule type" value="Genomic_DNA"/>
</dbReference>
<dbReference type="Proteomes" id="UP001165082">
    <property type="component" value="Unassembled WGS sequence"/>
</dbReference>
<dbReference type="AlphaFoldDB" id="A0A9W7G6L0"/>
<protein>
    <submittedName>
        <fullName evidence="3">Uncharacterized protein</fullName>
    </submittedName>
</protein>
<comment type="caution">
    <text evidence="3">The sequence shown here is derived from an EMBL/GenBank/DDBJ whole genome shotgun (WGS) entry which is preliminary data.</text>
</comment>
<name>A0A9W7G6L0_9STRA</name>
<keyword evidence="4" id="KW-1185">Reference proteome</keyword>
<keyword evidence="2" id="KW-0812">Transmembrane</keyword>
<feature type="region of interest" description="Disordered" evidence="1">
    <location>
        <begin position="188"/>
        <end position="250"/>
    </location>
</feature>
<keyword evidence="2" id="KW-1133">Transmembrane helix</keyword>
<dbReference type="OrthoDB" id="10436331at2759"/>